<feature type="region of interest" description="Disordered" evidence="1">
    <location>
        <begin position="1"/>
        <end position="147"/>
    </location>
</feature>
<dbReference type="PANTHER" id="PTHR12307">
    <property type="entry name" value="PROTEIN PHOSPHATASE 1 REGULATORY SUBUNIT"/>
    <property type="match status" value="1"/>
</dbReference>
<dbReference type="Pfam" id="PF03370">
    <property type="entry name" value="CBM_21"/>
    <property type="match status" value="1"/>
</dbReference>
<keyword evidence="9" id="KW-1185">Reference proteome</keyword>
<proteinExistence type="predicted"/>
<dbReference type="EMBL" id="CAJNYD010003259">
    <property type="protein sequence ID" value="CAF3491815.1"/>
    <property type="molecule type" value="Genomic_DNA"/>
</dbReference>
<evidence type="ECO:0000256" key="1">
    <source>
        <dbReference type="SAM" id="MobiDB-lite"/>
    </source>
</evidence>
<evidence type="ECO:0000313" key="7">
    <source>
        <dbReference type="EMBL" id="CAF4384775.1"/>
    </source>
</evidence>
<reference evidence="6" key="1">
    <citation type="submission" date="2021-02" db="EMBL/GenBank/DDBJ databases">
        <authorList>
            <person name="Nowell W R."/>
        </authorList>
    </citation>
    <scope>NUCLEOTIDE SEQUENCE</scope>
</reference>
<gene>
    <name evidence="4" type="ORF">GRG538_LOCUS3532</name>
    <name evidence="7" type="ORF">HFQ381_LOCUS18990</name>
    <name evidence="5" type="ORF">LUA448_LOCUS24719</name>
    <name evidence="8" type="ORF">QYT958_LOCUS14440</name>
    <name evidence="3" type="ORF">TIS948_LOCUS11726</name>
    <name evidence="6" type="ORF">UJA718_LOCUS430</name>
</gene>
<evidence type="ECO:0000313" key="6">
    <source>
        <dbReference type="EMBL" id="CAF4103178.1"/>
    </source>
</evidence>
<evidence type="ECO:0000313" key="5">
    <source>
        <dbReference type="EMBL" id="CAF3491815.1"/>
    </source>
</evidence>
<dbReference type="InterPro" id="IPR038175">
    <property type="entry name" value="CBM21_dom_sf"/>
</dbReference>
<dbReference type="GO" id="GO:0008157">
    <property type="term" value="F:protein phosphatase 1 binding"/>
    <property type="evidence" value="ECO:0007669"/>
    <property type="project" value="TreeGrafter"/>
</dbReference>
<accession>A0A819UZB1</accession>
<dbReference type="Proteomes" id="UP000663833">
    <property type="component" value="Unassembled WGS sequence"/>
</dbReference>
<feature type="compositionally biased region" description="Polar residues" evidence="1">
    <location>
        <begin position="1"/>
        <end position="16"/>
    </location>
</feature>
<feature type="compositionally biased region" description="Low complexity" evidence="1">
    <location>
        <begin position="98"/>
        <end position="107"/>
    </location>
</feature>
<organism evidence="6 9">
    <name type="scientific">Rotaria socialis</name>
    <dbReference type="NCBI Taxonomy" id="392032"/>
    <lineage>
        <taxon>Eukaryota</taxon>
        <taxon>Metazoa</taxon>
        <taxon>Spiralia</taxon>
        <taxon>Gnathifera</taxon>
        <taxon>Rotifera</taxon>
        <taxon>Eurotatoria</taxon>
        <taxon>Bdelloidea</taxon>
        <taxon>Philodinida</taxon>
        <taxon>Philodinidae</taxon>
        <taxon>Rotaria</taxon>
    </lineage>
</organism>
<dbReference type="EMBL" id="CAJOBP010000021">
    <property type="protein sequence ID" value="CAF4103178.1"/>
    <property type="molecule type" value="Genomic_DNA"/>
</dbReference>
<dbReference type="EMBL" id="CAJOBR010001928">
    <property type="protein sequence ID" value="CAF4645465.1"/>
    <property type="molecule type" value="Genomic_DNA"/>
</dbReference>
<evidence type="ECO:0000313" key="3">
    <source>
        <dbReference type="EMBL" id="CAF3187442.1"/>
    </source>
</evidence>
<dbReference type="GO" id="GO:2001069">
    <property type="term" value="F:glycogen binding"/>
    <property type="evidence" value="ECO:0007669"/>
    <property type="project" value="TreeGrafter"/>
</dbReference>
<name>A0A819UZB1_9BILA</name>
<dbReference type="PROSITE" id="PS51159">
    <property type="entry name" value="CBM21"/>
    <property type="match status" value="1"/>
</dbReference>
<evidence type="ECO:0000313" key="8">
    <source>
        <dbReference type="EMBL" id="CAF4645465.1"/>
    </source>
</evidence>
<dbReference type="OrthoDB" id="8942186at2759"/>
<dbReference type="Proteomes" id="UP000663872">
    <property type="component" value="Unassembled WGS sequence"/>
</dbReference>
<comment type="caution">
    <text evidence="6">The sequence shown here is derived from an EMBL/GenBank/DDBJ whole genome shotgun (WGS) entry which is preliminary data.</text>
</comment>
<protein>
    <recommendedName>
        <fullName evidence="2">CBM21 domain-containing protein</fullName>
    </recommendedName>
</protein>
<dbReference type="Proteomes" id="UP000663848">
    <property type="component" value="Unassembled WGS sequence"/>
</dbReference>
<evidence type="ECO:0000313" key="9">
    <source>
        <dbReference type="Proteomes" id="UP000663873"/>
    </source>
</evidence>
<dbReference type="PANTHER" id="PTHR12307:SF36">
    <property type="entry name" value="GLYCOGEN-BINDING SUBUNIT 76A"/>
    <property type="match status" value="1"/>
</dbReference>
<dbReference type="EMBL" id="CAJNXB010001679">
    <property type="protein sequence ID" value="CAF3187442.1"/>
    <property type="molecule type" value="Genomic_DNA"/>
</dbReference>
<feature type="compositionally biased region" description="Basic residues" evidence="1">
    <location>
        <begin position="45"/>
        <end position="56"/>
    </location>
</feature>
<feature type="domain" description="CBM21" evidence="2">
    <location>
        <begin position="274"/>
        <end position="383"/>
    </location>
</feature>
<dbReference type="EMBL" id="CAJNYT010000121">
    <property type="protein sequence ID" value="CAF3330873.1"/>
    <property type="molecule type" value="Genomic_DNA"/>
</dbReference>
<dbReference type="Proteomes" id="UP000663851">
    <property type="component" value="Unassembled WGS sequence"/>
</dbReference>
<dbReference type="GO" id="GO:0005979">
    <property type="term" value="P:regulation of glycogen biosynthetic process"/>
    <property type="evidence" value="ECO:0007669"/>
    <property type="project" value="TreeGrafter"/>
</dbReference>
<evidence type="ECO:0000313" key="4">
    <source>
        <dbReference type="EMBL" id="CAF3330873.1"/>
    </source>
</evidence>
<dbReference type="InterPro" id="IPR005036">
    <property type="entry name" value="CBM21_dom"/>
</dbReference>
<dbReference type="EMBL" id="CAJOBO010001506">
    <property type="protein sequence ID" value="CAF4384775.1"/>
    <property type="molecule type" value="Genomic_DNA"/>
</dbReference>
<dbReference type="Proteomes" id="UP000663825">
    <property type="component" value="Unassembled WGS sequence"/>
</dbReference>
<dbReference type="Proteomes" id="UP000663873">
    <property type="component" value="Unassembled WGS sequence"/>
</dbReference>
<dbReference type="GO" id="GO:0000164">
    <property type="term" value="C:protein phosphatase type 1 complex"/>
    <property type="evidence" value="ECO:0007669"/>
    <property type="project" value="TreeGrafter"/>
</dbReference>
<dbReference type="AlphaFoldDB" id="A0A819UZB1"/>
<dbReference type="Gene3D" id="2.60.40.2440">
    <property type="entry name" value="Carbohydrate binding type-21 domain"/>
    <property type="match status" value="1"/>
</dbReference>
<dbReference type="InterPro" id="IPR050782">
    <property type="entry name" value="PP1_regulatory_subunit_3"/>
</dbReference>
<evidence type="ECO:0000259" key="2">
    <source>
        <dbReference type="PROSITE" id="PS51159"/>
    </source>
</evidence>
<sequence>MTTEAQFQPIDTQKVNGTEDDNTKQEPNTERVAITSNASSEPRVRRSRFFHSKRKQRFQEEQTNQSENNDGDAESNERVDSSDSTQEPIEETPVENISSSNTHTTSTGKLLFRRLSSPPPAPTYADDTDETDGSTTSEESHFTASVEDFDTERQTYLTKKQYCEKPAFVQKKVVAPIIFSGYERKKSQSVKLTNADHFGSCHRKNVHFADDCGLDLSQIKVIKSDELPHVPSTAFKDLNIDRNDDETSFYQERMKTITYLEQQFENPIHAQAFDDRVARHKIALEQANAIDNRIYGTAKIISFGVNKRVKVRFTTDNWISYHDNNAIYIMDSYDGLHDRFTFTLDIDRDRICVGNNIQFCIGYESYVGPEYWDNNYQQNYRFDCISRTIPDYSG</sequence>